<accession>A0AA88SU54</accession>
<protein>
    <submittedName>
        <fullName evidence="1">Uncharacterized protein</fullName>
    </submittedName>
</protein>
<dbReference type="AlphaFoldDB" id="A0AA88SU54"/>
<proteinExistence type="predicted"/>
<gene>
    <name evidence="1" type="ORF">Q7C36_011504</name>
</gene>
<evidence type="ECO:0000313" key="1">
    <source>
        <dbReference type="EMBL" id="KAK2843289.1"/>
    </source>
</evidence>
<dbReference type="EMBL" id="JAVHJS010000011">
    <property type="protein sequence ID" value="KAK2843289.1"/>
    <property type="molecule type" value="Genomic_DNA"/>
</dbReference>
<sequence>MAQVAQAPWLCAGPSWGTETKHNHLLISRGPAQVPTPPSGKRRWRDERQSRGCSTDVTCWGSVALASKCHVWQLVRCFLPHQLLAARLLKERCERCLHQGRPNGTTLKRIAGSCLS</sequence>
<evidence type="ECO:0000313" key="2">
    <source>
        <dbReference type="Proteomes" id="UP001187315"/>
    </source>
</evidence>
<comment type="caution">
    <text evidence="1">The sequence shown here is derived from an EMBL/GenBank/DDBJ whole genome shotgun (WGS) entry which is preliminary data.</text>
</comment>
<keyword evidence="2" id="KW-1185">Reference proteome</keyword>
<name>A0AA88SU54_TACVA</name>
<dbReference type="Proteomes" id="UP001187315">
    <property type="component" value="Unassembled WGS sequence"/>
</dbReference>
<reference evidence="1" key="1">
    <citation type="submission" date="2023-08" db="EMBL/GenBank/DDBJ databases">
        <title>Pelteobagrus vachellii genome.</title>
        <authorList>
            <person name="Liu H."/>
        </authorList>
    </citation>
    <scope>NUCLEOTIDE SEQUENCE</scope>
    <source>
        <strain evidence="1">PRFRI_2022a</strain>
        <tissue evidence="1">Muscle</tissue>
    </source>
</reference>
<organism evidence="1 2">
    <name type="scientific">Tachysurus vachellii</name>
    <name type="common">Darkbarbel catfish</name>
    <name type="synonym">Pelteobagrus vachellii</name>
    <dbReference type="NCBI Taxonomy" id="175792"/>
    <lineage>
        <taxon>Eukaryota</taxon>
        <taxon>Metazoa</taxon>
        <taxon>Chordata</taxon>
        <taxon>Craniata</taxon>
        <taxon>Vertebrata</taxon>
        <taxon>Euteleostomi</taxon>
        <taxon>Actinopterygii</taxon>
        <taxon>Neopterygii</taxon>
        <taxon>Teleostei</taxon>
        <taxon>Ostariophysi</taxon>
        <taxon>Siluriformes</taxon>
        <taxon>Bagridae</taxon>
        <taxon>Tachysurus</taxon>
    </lineage>
</organism>